<organism evidence="1 2">
    <name type="scientific">Pedobacter quisquiliarum</name>
    <dbReference type="NCBI Taxonomy" id="1834438"/>
    <lineage>
        <taxon>Bacteria</taxon>
        <taxon>Pseudomonadati</taxon>
        <taxon>Bacteroidota</taxon>
        <taxon>Sphingobacteriia</taxon>
        <taxon>Sphingobacteriales</taxon>
        <taxon>Sphingobacteriaceae</taxon>
        <taxon>Pedobacter</taxon>
    </lineage>
</organism>
<dbReference type="InterPro" id="IPR029063">
    <property type="entry name" value="SAM-dependent_MTases_sf"/>
</dbReference>
<reference evidence="1" key="1">
    <citation type="journal article" date="2014" name="Int. J. Syst. Evol. Microbiol.">
        <title>Complete genome sequence of Corynebacterium casei LMG S-19264T (=DSM 44701T), isolated from a smear-ripened cheese.</title>
        <authorList>
            <consortium name="US DOE Joint Genome Institute (JGI-PGF)"/>
            <person name="Walter F."/>
            <person name="Albersmeier A."/>
            <person name="Kalinowski J."/>
            <person name="Ruckert C."/>
        </authorList>
    </citation>
    <scope>NUCLEOTIDE SEQUENCE</scope>
    <source>
        <strain evidence="1">CGMCC 1.15343</strain>
    </source>
</reference>
<comment type="caution">
    <text evidence="1">The sequence shown here is derived from an EMBL/GenBank/DDBJ whole genome shotgun (WGS) entry which is preliminary data.</text>
</comment>
<evidence type="ECO:0000313" key="1">
    <source>
        <dbReference type="EMBL" id="GGC75226.1"/>
    </source>
</evidence>
<protein>
    <recommendedName>
        <fullName evidence="3">O-methyltransferase</fullName>
    </recommendedName>
</protein>
<dbReference type="PANTHER" id="PTHR43167:SF1">
    <property type="entry name" value="PUTATIVE (AFU_ORTHOLOGUE AFUA_6G01830)-RELATED"/>
    <property type="match status" value="1"/>
</dbReference>
<dbReference type="AlphaFoldDB" id="A0A916UK35"/>
<sequence length="191" mass="21438">MTDELIQNYPINYVAIDQATKQSGFTMASDPKTCALLKTLAGTKPGGKFLELGTGTGLSTAWILEGMDNSSVLTSIDNDPFFYNIAEHFLKDDRLSLVKEDAGEWIQNNKDSKFDLIFADTWHGKYLMLDEVLDMLNPGGLYILDDMLPQSNWPDGHQEKAMRLLELLDERTDLNLTRQCWATGIVIASKK</sequence>
<keyword evidence="2" id="KW-1185">Reference proteome</keyword>
<gene>
    <name evidence="1" type="ORF">GCM10011387_31220</name>
</gene>
<dbReference type="SUPFAM" id="SSF53335">
    <property type="entry name" value="S-adenosyl-L-methionine-dependent methyltransferases"/>
    <property type="match status" value="1"/>
</dbReference>
<dbReference type="Proteomes" id="UP000651668">
    <property type="component" value="Unassembled WGS sequence"/>
</dbReference>
<dbReference type="PANTHER" id="PTHR43167">
    <property type="entry name" value="PUTATIVE (AFU_ORTHOLOGUE AFUA_6G01830)-RELATED"/>
    <property type="match status" value="1"/>
</dbReference>
<name>A0A916UK35_9SPHI</name>
<evidence type="ECO:0000313" key="2">
    <source>
        <dbReference type="Proteomes" id="UP000651668"/>
    </source>
</evidence>
<dbReference type="EMBL" id="BMIL01000012">
    <property type="protein sequence ID" value="GGC75226.1"/>
    <property type="molecule type" value="Genomic_DNA"/>
</dbReference>
<accession>A0A916UK35</accession>
<dbReference type="Pfam" id="PF13578">
    <property type="entry name" value="Methyltransf_24"/>
    <property type="match status" value="1"/>
</dbReference>
<dbReference type="Gene3D" id="3.40.50.150">
    <property type="entry name" value="Vaccinia Virus protein VP39"/>
    <property type="match status" value="1"/>
</dbReference>
<dbReference type="CDD" id="cd02440">
    <property type="entry name" value="AdoMet_MTases"/>
    <property type="match status" value="1"/>
</dbReference>
<proteinExistence type="predicted"/>
<reference evidence="1" key="2">
    <citation type="submission" date="2020-09" db="EMBL/GenBank/DDBJ databases">
        <authorList>
            <person name="Sun Q."/>
            <person name="Zhou Y."/>
        </authorList>
    </citation>
    <scope>NUCLEOTIDE SEQUENCE</scope>
    <source>
        <strain evidence="1">CGMCC 1.15343</strain>
    </source>
</reference>
<dbReference type="RefSeq" id="WP_188627873.1">
    <property type="nucleotide sequence ID" value="NZ_BMIL01000012.1"/>
</dbReference>
<evidence type="ECO:0008006" key="3">
    <source>
        <dbReference type="Google" id="ProtNLM"/>
    </source>
</evidence>